<evidence type="ECO:0000256" key="1">
    <source>
        <dbReference type="ARBA" id="ARBA00010807"/>
    </source>
</evidence>
<evidence type="ECO:0000313" key="5">
    <source>
        <dbReference type="Proteomes" id="UP001314169"/>
    </source>
</evidence>
<accession>A0ABP0A7F8</accession>
<feature type="compositionally biased region" description="Low complexity" evidence="3">
    <location>
        <begin position="161"/>
        <end position="172"/>
    </location>
</feature>
<comment type="similarity">
    <text evidence="1">Belongs to the dapper family.</text>
</comment>
<evidence type="ECO:0000313" key="4">
    <source>
        <dbReference type="EMBL" id="CAK6446451.1"/>
    </source>
</evidence>
<dbReference type="PANTHER" id="PTHR15919">
    <property type="entry name" value="DAPPER-RELATED"/>
    <property type="match status" value="1"/>
</dbReference>
<evidence type="ECO:0000256" key="2">
    <source>
        <dbReference type="ARBA" id="ARBA00023054"/>
    </source>
</evidence>
<proteinExistence type="inferred from homology"/>
<feature type="region of interest" description="Disordered" evidence="3">
    <location>
        <begin position="276"/>
        <end position="313"/>
    </location>
</feature>
<evidence type="ECO:0008006" key="6">
    <source>
        <dbReference type="Google" id="ProtNLM"/>
    </source>
</evidence>
<dbReference type="InterPro" id="IPR024843">
    <property type="entry name" value="Dapper"/>
</dbReference>
<reference evidence="4" key="1">
    <citation type="submission" date="2023-12" db="EMBL/GenBank/DDBJ databases">
        <authorList>
            <person name="Brown T."/>
        </authorList>
    </citation>
    <scope>NUCLEOTIDE SEQUENCE</scope>
</reference>
<keyword evidence="5" id="KW-1185">Reference proteome</keyword>
<gene>
    <name evidence="4" type="ORF">MPIPNATIZW_LOCUS14757</name>
</gene>
<keyword evidence="2" id="KW-0175">Coiled coil</keyword>
<evidence type="ECO:0000256" key="3">
    <source>
        <dbReference type="SAM" id="MobiDB-lite"/>
    </source>
</evidence>
<feature type="compositionally biased region" description="Pro residues" evidence="3">
    <location>
        <begin position="49"/>
        <end position="60"/>
    </location>
</feature>
<dbReference type="Pfam" id="PF15268">
    <property type="entry name" value="Dapper"/>
    <property type="match status" value="3"/>
</dbReference>
<feature type="region of interest" description="Disordered" evidence="3">
    <location>
        <begin position="108"/>
        <end position="178"/>
    </location>
</feature>
<organism evidence="4 5">
    <name type="scientific">Pipistrellus nathusii</name>
    <name type="common">Nathusius' pipistrelle</name>
    <dbReference type="NCBI Taxonomy" id="59473"/>
    <lineage>
        <taxon>Eukaryota</taxon>
        <taxon>Metazoa</taxon>
        <taxon>Chordata</taxon>
        <taxon>Craniata</taxon>
        <taxon>Vertebrata</taxon>
        <taxon>Euteleostomi</taxon>
        <taxon>Mammalia</taxon>
        <taxon>Eutheria</taxon>
        <taxon>Laurasiatheria</taxon>
        <taxon>Chiroptera</taxon>
        <taxon>Yangochiroptera</taxon>
        <taxon>Vespertilionidae</taxon>
        <taxon>Pipistrellus</taxon>
    </lineage>
</organism>
<feature type="region of interest" description="Disordered" evidence="3">
    <location>
        <begin position="572"/>
        <end position="637"/>
    </location>
</feature>
<feature type="compositionally biased region" description="Pro residues" evidence="3">
    <location>
        <begin position="491"/>
        <end position="508"/>
    </location>
</feature>
<dbReference type="PANTHER" id="PTHR15919:SF13">
    <property type="entry name" value="DAPPER HOMOLOG 2"/>
    <property type="match status" value="1"/>
</dbReference>
<feature type="region of interest" description="Disordered" evidence="3">
    <location>
        <begin position="330"/>
        <end position="529"/>
    </location>
</feature>
<sequence length="665" mass="68551">MGAPGEPGPAGWDRRRVGARLRAALAGLRELQGLRERQEALVRGALAEPPLPAPRPPAAPHGPREQEPLEAALAALQERLLRLRCQDLGLKAHLDQLDQRISELQLDMHRTPPEGPDGDSRPSSGFYEMSDGGSGSLSASCTSVCSNRPSCSLGALPPRTPSARASAGAGRPRSADETTVCGAPLSVRGLPAPEHGAGPSRPRPVSTGDLERVLRAAVGPPAAGSTVSSVLLRRGLGPLPPLLDPKYQRDLVSKGGGEVYLYPSPLHAVALQSPLFALPTGPPQRDSPPPPPSQALPGPSAPHPAWTAPAPEPGAARAYIDKLLGLRGLRGPLRGQVGEQGPLSWRPEMGRRPEGLACSPRRAGVGGGALRGNTGGDSLKQRGPVPLGSPSPPSSLPEGGQRPPRSCVCAGTIPGSPQLGGIPRAQQAAPTGRDGPARLPARPGRGPWVHPHSVASSAAPAGPHTGQSPGLPTTKAVKMGRAASCKAPRPGRQPPPGGALLAPQPPPTWGAGLRRRPPQAREAPGRSCSECSLFPVSLLVPAPVAVRGGHGAPAQAPALREAAPAAAARAARHRQRRWRSSVELSARARLPGAHGSVRDVGSRPAWPGASPPQPPGTPGPRPPGTPGSRPPPSPVPWLCRIKASKALKKKICRFQPTGLKVMTLV</sequence>
<feature type="compositionally biased region" description="Gly residues" evidence="3">
    <location>
        <begin position="364"/>
        <end position="375"/>
    </location>
</feature>
<feature type="region of interest" description="Disordered" evidence="3">
    <location>
        <begin position="41"/>
        <end position="66"/>
    </location>
</feature>
<dbReference type="Proteomes" id="UP001314169">
    <property type="component" value="Chromosome 6"/>
</dbReference>
<name>A0ABP0A7F8_PIPNA</name>
<dbReference type="EMBL" id="OY882863">
    <property type="protein sequence ID" value="CAK6446451.1"/>
    <property type="molecule type" value="Genomic_DNA"/>
</dbReference>
<feature type="compositionally biased region" description="Low complexity" evidence="3">
    <location>
        <begin position="432"/>
        <end position="464"/>
    </location>
</feature>
<feature type="compositionally biased region" description="Pro residues" evidence="3">
    <location>
        <begin position="609"/>
        <end position="635"/>
    </location>
</feature>
<feature type="compositionally biased region" description="Polar residues" evidence="3">
    <location>
        <begin position="136"/>
        <end position="150"/>
    </location>
</feature>
<protein>
    <recommendedName>
        <fullName evidence="6">Dishevelled binding antagonist of beta catenin 2</fullName>
    </recommendedName>
</protein>
<feature type="compositionally biased region" description="Pro residues" evidence="3">
    <location>
        <begin position="280"/>
        <end position="302"/>
    </location>
</feature>